<evidence type="ECO:0000256" key="1">
    <source>
        <dbReference type="SAM" id="Phobius"/>
    </source>
</evidence>
<gene>
    <name evidence="3" type="ORF">MMARJ_32850</name>
</gene>
<evidence type="ECO:0000313" key="3">
    <source>
        <dbReference type="EMBL" id="BBY12545.1"/>
    </source>
</evidence>
<dbReference type="EMBL" id="AP022584">
    <property type="protein sequence ID" value="BBY12545.1"/>
    <property type="molecule type" value="Genomic_DNA"/>
</dbReference>
<keyword evidence="4" id="KW-1185">Reference proteome</keyword>
<dbReference type="InterPro" id="IPR052336">
    <property type="entry name" value="MlaD_Phospholipid_Transporter"/>
</dbReference>
<dbReference type="PANTHER" id="PTHR33371">
    <property type="entry name" value="INTERMEMBRANE PHOSPHOLIPID TRANSPORT SYSTEM BINDING PROTEIN MLAD-RELATED"/>
    <property type="match status" value="1"/>
</dbReference>
<keyword evidence="1" id="KW-0812">Transmembrane</keyword>
<evidence type="ECO:0000259" key="2">
    <source>
        <dbReference type="Pfam" id="PF02470"/>
    </source>
</evidence>
<dbReference type="InterPro" id="IPR003399">
    <property type="entry name" value="Mce/MlaD"/>
</dbReference>
<feature type="transmembrane region" description="Helical" evidence="1">
    <location>
        <begin position="6"/>
        <end position="31"/>
    </location>
</feature>
<protein>
    <recommendedName>
        <fullName evidence="2">Mce/MlaD domain-containing protein</fullName>
    </recommendedName>
</protein>
<accession>A0ABM7JG54</accession>
<proteinExistence type="predicted"/>
<dbReference type="Proteomes" id="UP000466831">
    <property type="component" value="Chromosome"/>
</dbReference>
<sequence>MKVREASSFAAFGLIIAIAILYISSLGVRLGPPANRTNMSMSVADTNNLVVGSNVLLRGVPVGKISKIETSVQSATVYFYVDSRFHIPADTDVRLDNLSALGESYVALLPRTESGPVFREGQHIPMGSVTQPASISELATSVGRVLNQLDPAALQRIVSETDTALPDVNAVLPNLSRAGTLLRNTAAGMHGAGRALLDNFQVLLANAGWVGNVLADVTPYVKPIGQDAQYVGTATVRLRYAGGPQFLADFKTLIDRVQRLLDSNGGDLRVLGEAFNPHIKGIAGALLNFDAGQILSNVLATVPTDGTVELHMDIPPSR</sequence>
<dbReference type="RefSeq" id="WP_083019358.1">
    <property type="nucleotide sequence ID" value="NZ_AP022584.1"/>
</dbReference>
<name>A0ABM7JG54_9MYCO</name>
<feature type="domain" description="Mce/MlaD" evidence="2">
    <location>
        <begin position="39"/>
        <end position="110"/>
    </location>
</feature>
<reference evidence="3 4" key="1">
    <citation type="journal article" date="2019" name="Emerg. Microbes Infect.">
        <title>Comprehensive subspecies identification of 175 nontuberculous mycobacteria species based on 7547 genomic profiles.</title>
        <authorList>
            <person name="Matsumoto Y."/>
            <person name="Kinjo T."/>
            <person name="Motooka D."/>
            <person name="Nabeya D."/>
            <person name="Jung N."/>
            <person name="Uechi K."/>
            <person name="Horii T."/>
            <person name="Iida T."/>
            <person name="Fujita J."/>
            <person name="Nakamura S."/>
        </authorList>
    </citation>
    <scope>NUCLEOTIDE SEQUENCE [LARGE SCALE GENOMIC DNA]</scope>
    <source>
        <strain evidence="3 4">JCM 17324</strain>
    </source>
</reference>
<keyword evidence="1" id="KW-1133">Transmembrane helix</keyword>
<dbReference type="Pfam" id="PF02470">
    <property type="entry name" value="MlaD"/>
    <property type="match status" value="1"/>
</dbReference>
<dbReference type="PANTHER" id="PTHR33371:SF16">
    <property type="entry name" value="MCE-FAMILY PROTEIN MCE3F"/>
    <property type="match status" value="1"/>
</dbReference>
<evidence type="ECO:0000313" key="4">
    <source>
        <dbReference type="Proteomes" id="UP000466831"/>
    </source>
</evidence>
<organism evidence="3 4">
    <name type="scientific">Mycobacterium marseillense</name>
    <dbReference type="NCBI Taxonomy" id="701042"/>
    <lineage>
        <taxon>Bacteria</taxon>
        <taxon>Bacillati</taxon>
        <taxon>Actinomycetota</taxon>
        <taxon>Actinomycetes</taxon>
        <taxon>Mycobacteriales</taxon>
        <taxon>Mycobacteriaceae</taxon>
        <taxon>Mycobacterium</taxon>
        <taxon>Mycobacterium avium complex (MAC)</taxon>
    </lineage>
</organism>
<keyword evidence="1" id="KW-0472">Membrane</keyword>